<dbReference type="InterPro" id="IPR036890">
    <property type="entry name" value="HATPase_C_sf"/>
</dbReference>
<dbReference type="GO" id="GO:0016301">
    <property type="term" value="F:kinase activity"/>
    <property type="evidence" value="ECO:0007669"/>
    <property type="project" value="UniProtKB-KW"/>
</dbReference>
<name>A0A7S4MRS5_9STRA</name>
<dbReference type="SUPFAM" id="SSF55781">
    <property type="entry name" value="GAF domain-like"/>
    <property type="match status" value="1"/>
</dbReference>
<dbReference type="SMART" id="SM00065">
    <property type="entry name" value="GAF"/>
    <property type="match status" value="1"/>
</dbReference>
<dbReference type="Pfam" id="PF00072">
    <property type="entry name" value="Response_reg"/>
    <property type="match status" value="1"/>
</dbReference>
<feature type="compositionally biased region" description="Gly residues" evidence="4">
    <location>
        <begin position="106"/>
        <end position="122"/>
    </location>
</feature>
<dbReference type="InterPro" id="IPR011006">
    <property type="entry name" value="CheY-like_superfamily"/>
</dbReference>
<feature type="region of interest" description="Disordered" evidence="4">
    <location>
        <begin position="1"/>
        <end position="126"/>
    </location>
</feature>
<dbReference type="Gene3D" id="3.40.50.2300">
    <property type="match status" value="1"/>
</dbReference>
<feature type="region of interest" description="Disordered" evidence="4">
    <location>
        <begin position="809"/>
        <end position="845"/>
    </location>
</feature>
<dbReference type="AlphaFoldDB" id="A0A7S4MRS5"/>
<dbReference type="SMART" id="SM00448">
    <property type="entry name" value="REC"/>
    <property type="match status" value="1"/>
</dbReference>
<feature type="region of interest" description="Disordered" evidence="4">
    <location>
        <begin position="876"/>
        <end position="908"/>
    </location>
</feature>
<gene>
    <name evidence="6" type="ORF">OAUR00152_LOCUS14995</name>
</gene>
<feature type="modified residue" description="4-aspartylphosphate" evidence="3">
    <location>
        <position position="738"/>
    </location>
</feature>
<sequence>MSAENARRSPPARANSAPVKAGTPAEPRRRRSVVEFDNQRELRAALQDCTRRGTGIEAGGERVPKRRPSGYLFGDDSDDDTDEGYLRSDDEGSDWNVNGGKASASAGGGGEGGKGSGSGGRGATDSCGLPLNALPYELDWVTENMDEKSSLPQSYQDEHERLTVLNSYLLLDSEREAAFERITALCSRIFDVPISLVSLIDIGRQWFMSNRGLGDVRETSRKLAFCAHCVQSTNDLLVVPDATADPRFMNNDLVTGFPHIRFYAGAPLVCPEGYRLGTLCVIDTKVREGGLTMSEQQTLRELTAMVVEEMVRRREYKRKASRDASRVLAEISAEMLVPLEGARKSVQGLVGHADNGNSSADKAELGQAAEACLDVMGRICEKAVKSYVDRTDTDSSSGSSSSKPQSTKEGALGDDEDDDAIVSVPDLADKLRRVLPKDARDKVKISVEVDSAVPAEIVSDDMKLLRSALNYLTSSADRMQDEGEKEGVDSSSPSAVKLRFYVKHKAAKGAAAGAKTASEAEAAKRKRGKSYLVCECEDNGQALDPDKVDDLFAGVSLPSSANKEGGNFGLQSVAHSISSLGGKFGYRPKEGWGTNEAPVGNVFWFTVPLVVPYHEREERRGDKDSSTSSSGAKQVVDKSKTNRRSSKLLSMTSSEDFDRDAVYEAVEKAMANKEGPLPEDLPTVGTGHRALVIDDSPLVRDVIGGALVQMGFNVTTASDGMEGLQSLQASQYDVVFCDFLMPIYDGPDCIDQYRKWETKNRPGSHQRIVGLADEATEEDVKRATKAGMDDVLTKSSKMSDILKDALGMVESFQPSPKSKKKELPSVGEDRRAGVEPEPHDLPTMANRFRPSGRRISLSRVIDGEGSLTSVETHRAYMSDRSRRRNAAMSRLFDTGVASPSPILGPRSS</sequence>
<dbReference type="GO" id="GO:0000160">
    <property type="term" value="P:phosphorelay signal transduction system"/>
    <property type="evidence" value="ECO:0007669"/>
    <property type="project" value="InterPro"/>
</dbReference>
<reference evidence="6" key="1">
    <citation type="submission" date="2021-01" db="EMBL/GenBank/DDBJ databases">
        <authorList>
            <person name="Corre E."/>
            <person name="Pelletier E."/>
            <person name="Niang G."/>
            <person name="Scheremetjew M."/>
            <person name="Finn R."/>
            <person name="Kale V."/>
            <person name="Holt S."/>
            <person name="Cochrane G."/>
            <person name="Meng A."/>
            <person name="Brown T."/>
            <person name="Cohen L."/>
        </authorList>
    </citation>
    <scope>NUCLEOTIDE SEQUENCE</scope>
    <source>
        <strain evidence="6">Isolate 1302-5</strain>
    </source>
</reference>
<evidence type="ECO:0000256" key="4">
    <source>
        <dbReference type="SAM" id="MobiDB-lite"/>
    </source>
</evidence>
<dbReference type="InterPro" id="IPR003018">
    <property type="entry name" value="GAF"/>
</dbReference>
<keyword evidence="1" id="KW-0808">Transferase</keyword>
<dbReference type="PANTHER" id="PTHR43102:SF2">
    <property type="entry name" value="GAF DOMAIN-CONTAINING PROTEIN"/>
    <property type="match status" value="1"/>
</dbReference>
<evidence type="ECO:0000256" key="3">
    <source>
        <dbReference type="PROSITE-ProRule" id="PRU00169"/>
    </source>
</evidence>
<evidence type="ECO:0000313" key="6">
    <source>
        <dbReference type="EMBL" id="CAE2238862.1"/>
    </source>
</evidence>
<dbReference type="InterPro" id="IPR001789">
    <property type="entry name" value="Sig_transdc_resp-reg_receiver"/>
</dbReference>
<feature type="region of interest" description="Disordered" evidence="4">
    <location>
        <begin position="389"/>
        <end position="419"/>
    </location>
</feature>
<evidence type="ECO:0000256" key="2">
    <source>
        <dbReference type="ARBA" id="ARBA00022777"/>
    </source>
</evidence>
<feature type="compositionally biased region" description="Low complexity" evidence="4">
    <location>
        <begin position="1"/>
        <end position="18"/>
    </location>
</feature>
<accession>A0A7S4MRS5</accession>
<organism evidence="6">
    <name type="scientific">Odontella aurita</name>
    <dbReference type="NCBI Taxonomy" id="265563"/>
    <lineage>
        <taxon>Eukaryota</taxon>
        <taxon>Sar</taxon>
        <taxon>Stramenopiles</taxon>
        <taxon>Ochrophyta</taxon>
        <taxon>Bacillariophyta</taxon>
        <taxon>Mediophyceae</taxon>
        <taxon>Biddulphiophycidae</taxon>
        <taxon>Eupodiscales</taxon>
        <taxon>Odontellaceae</taxon>
        <taxon>Odontella</taxon>
    </lineage>
</organism>
<dbReference type="Gene3D" id="3.30.565.10">
    <property type="entry name" value="Histidine kinase-like ATPase, C-terminal domain"/>
    <property type="match status" value="1"/>
</dbReference>
<dbReference type="SUPFAM" id="SSF55874">
    <property type="entry name" value="ATPase domain of HSP90 chaperone/DNA topoisomerase II/histidine kinase"/>
    <property type="match status" value="1"/>
</dbReference>
<dbReference type="SUPFAM" id="SSF52172">
    <property type="entry name" value="CheY-like"/>
    <property type="match status" value="1"/>
</dbReference>
<keyword evidence="3" id="KW-0597">Phosphoprotein</keyword>
<dbReference type="EMBL" id="HBKQ01022093">
    <property type="protein sequence ID" value="CAE2238862.1"/>
    <property type="molecule type" value="Transcribed_RNA"/>
</dbReference>
<dbReference type="Pfam" id="PF01590">
    <property type="entry name" value="GAF"/>
    <property type="match status" value="1"/>
</dbReference>
<feature type="domain" description="Response regulatory" evidence="5">
    <location>
        <begin position="689"/>
        <end position="809"/>
    </location>
</feature>
<dbReference type="CDD" id="cd17546">
    <property type="entry name" value="REC_hyHK_CKI1_RcsC-like"/>
    <property type="match status" value="1"/>
</dbReference>
<feature type="compositionally biased region" description="Basic and acidic residues" evidence="4">
    <location>
        <begin position="616"/>
        <end position="625"/>
    </location>
</feature>
<dbReference type="InterPro" id="IPR029016">
    <property type="entry name" value="GAF-like_dom_sf"/>
</dbReference>
<feature type="compositionally biased region" description="Basic and acidic residues" evidence="4">
    <location>
        <begin position="32"/>
        <end position="43"/>
    </location>
</feature>
<feature type="compositionally biased region" description="Basic and acidic residues" evidence="4">
    <location>
        <begin position="821"/>
        <end position="840"/>
    </location>
</feature>
<keyword evidence="2" id="KW-0418">Kinase</keyword>
<proteinExistence type="predicted"/>
<protein>
    <recommendedName>
        <fullName evidence="5">Response regulatory domain-containing protein</fullName>
    </recommendedName>
</protein>
<dbReference type="Gene3D" id="3.30.450.40">
    <property type="match status" value="1"/>
</dbReference>
<dbReference type="PROSITE" id="PS50110">
    <property type="entry name" value="RESPONSE_REGULATORY"/>
    <property type="match status" value="1"/>
</dbReference>
<dbReference type="PANTHER" id="PTHR43102">
    <property type="entry name" value="SLR1143 PROTEIN"/>
    <property type="match status" value="1"/>
</dbReference>
<evidence type="ECO:0000256" key="1">
    <source>
        <dbReference type="ARBA" id="ARBA00022679"/>
    </source>
</evidence>
<feature type="region of interest" description="Disordered" evidence="4">
    <location>
        <begin position="616"/>
        <end position="652"/>
    </location>
</feature>
<evidence type="ECO:0000259" key="5">
    <source>
        <dbReference type="PROSITE" id="PS50110"/>
    </source>
</evidence>